<feature type="region of interest" description="Disordered" evidence="1">
    <location>
        <begin position="1"/>
        <end position="72"/>
    </location>
</feature>
<evidence type="ECO:0000313" key="2">
    <source>
        <dbReference type="EMBL" id="KAI8038451.1"/>
    </source>
</evidence>
<dbReference type="Proteomes" id="UP001059596">
    <property type="component" value="Unassembled WGS sequence"/>
</dbReference>
<evidence type="ECO:0000256" key="1">
    <source>
        <dbReference type="SAM" id="MobiDB-lite"/>
    </source>
</evidence>
<organism evidence="2 3">
    <name type="scientific">Drosophila gunungcola</name>
    <name type="common">fruit fly</name>
    <dbReference type="NCBI Taxonomy" id="103775"/>
    <lineage>
        <taxon>Eukaryota</taxon>
        <taxon>Metazoa</taxon>
        <taxon>Ecdysozoa</taxon>
        <taxon>Arthropoda</taxon>
        <taxon>Hexapoda</taxon>
        <taxon>Insecta</taxon>
        <taxon>Pterygota</taxon>
        <taxon>Neoptera</taxon>
        <taxon>Endopterygota</taxon>
        <taxon>Diptera</taxon>
        <taxon>Brachycera</taxon>
        <taxon>Muscomorpha</taxon>
        <taxon>Ephydroidea</taxon>
        <taxon>Drosophilidae</taxon>
        <taxon>Drosophila</taxon>
        <taxon>Sophophora</taxon>
    </lineage>
</organism>
<accession>A0A9Q0BNK9</accession>
<gene>
    <name evidence="2" type="ORF">M5D96_008349</name>
</gene>
<comment type="caution">
    <text evidence="2">The sequence shown here is derived from an EMBL/GenBank/DDBJ whole genome shotgun (WGS) entry which is preliminary data.</text>
</comment>
<feature type="compositionally biased region" description="Pro residues" evidence="1">
    <location>
        <begin position="59"/>
        <end position="69"/>
    </location>
</feature>
<dbReference type="AlphaFoldDB" id="A0A9Q0BNK9"/>
<keyword evidence="3" id="KW-1185">Reference proteome</keyword>
<dbReference type="EMBL" id="JAMKOV010000007">
    <property type="protein sequence ID" value="KAI8038451.1"/>
    <property type="molecule type" value="Genomic_DNA"/>
</dbReference>
<feature type="compositionally biased region" description="Low complexity" evidence="1">
    <location>
        <begin position="14"/>
        <end position="35"/>
    </location>
</feature>
<name>A0A9Q0BNK9_9MUSC</name>
<reference evidence="2" key="1">
    <citation type="journal article" date="2023" name="Genome Biol. Evol.">
        <title>Long-read-based Genome Assembly of Drosophila gunungcola Reveals Fewer Chemosensory Genes in Flower-breeding Species.</title>
        <authorList>
            <person name="Negi A."/>
            <person name="Liao B.Y."/>
            <person name="Yeh S.D."/>
        </authorList>
    </citation>
    <scope>NUCLEOTIDE SEQUENCE</scope>
    <source>
        <strain evidence="2">Sukarami</strain>
    </source>
</reference>
<proteinExistence type="predicted"/>
<evidence type="ECO:0000313" key="3">
    <source>
        <dbReference type="Proteomes" id="UP001059596"/>
    </source>
</evidence>
<sequence length="158" mass="16146">MAVGVAVGVGGSLGVRQTPPAVEATTTTAAPKTPTSMASGRDSLTRPASESELNVGKVPPAPPALPAPPSFSQFPLPLPPFSTSSGVKVEFDDAVNVRVHRGVVGQNYALPSTGTSGTSSSGGGNSRPGHRKSSLALALTPEDEPMDVYQTLDLKWRV</sequence>
<protein>
    <submittedName>
        <fullName evidence="2">Uncharacterized protein</fullName>
    </submittedName>
</protein>
<feature type="region of interest" description="Disordered" evidence="1">
    <location>
        <begin position="103"/>
        <end position="143"/>
    </location>
</feature>